<sequence length="149" mass="16701">MMFPCALPLQFWVEAVQYTVHILNRSLMRENAKRASPLEVLTVKAQDLRSIFVFGSSCSVYRDPSRNSLQQRLQCGYVINIETPSDVQSAQLQRAIDASYRADDAAEPAQAEDAASVTRNVNWKSMMIAALERRSRSRGCDKCMGRAAP</sequence>
<protein>
    <submittedName>
        <fullName evidence="1">Uncharacterized protein</fullName>
    </submittedName>
</protein>
<dbReference type="AlphaFoldDB" id="A0AAV1T6P7"/>
<name>A0AAV1T6P7_9STRA</name>
<evidence type="ECO:0000313" key="1">
    <source>
        <dbReference type="EMBL" id="CAK7899911.1"/>
    </source>
</evidence>
<accession>A0AAV1T6P7</accession>
<gene>
    <name evidence="1" type="ORF">PM001_LOCUS1968</name>
</gene>
<reference evidence="1" key="1">
    <citation type="submission" date="2024-01" db="EMBL/GenBank/DDBJ databases">
        <authorList>
            <person name="Webb A."/>
        </authorList>
    </citation>
    <scope>NUCLEOTIDE SEQUENCE</scope>
    <source>
        <strain evidence="1">Pm1</strain>
    </source>
</reference>
<dbReference type="Proteomes" id="UP001162060">
    <property type="component" value="Unassembled WGS sequence"/>
</dbReference>
<dbReference type="EMBL" id="CAKLBY020000016">
    <property type="protein sequence ID" value="CAK7899911.1"/>
    <property type="molecule type" value="Genomic_DNA"/>
</dbReference>
<organism evidence="1 2">
    <name type="scientific">Peronospora matthiolae</name>
    <dbReference type="NCBI Taxonomy" id="2874970"/>
    <lineage>
        <taxon>Eukaryota</taxon>
        <taxon>Sar</taxon>
        <taxon>Stramenopiles</taxon>
        <taxon>Oomycota</taxon>
        <taxon>Peronosporomycetes</taxon>
        <taxon>Peronosporales</taxon>
        <taxon>Peronosporaceae</taxon>
        <taxon>Peronospora</taxon>
    </lineage>
</organism>
<evidence type="ECO:0000313" key="2">
    <source>
        <dbReference type="Proteomes" id="UP001162060"/>
    </source>
</evidence>
<proteinExistence type="predicted"/>
<comment type="caution">
    <text evidence="1">The sequence shown here is derived from an EMBL/GenBank/DDBJ whole genome shotgun (WGS) entry which is preliminary data.</text>
</comment>